<feature type="transmembrane region" description="Helical" evidence="2">
    <location>
        <begin position="159"/>
        <end position="184"/>
    </location>
</feature>
<organism evidence="3 4">
    <name type="scientific">Apiospora saccharicola</name>
    <dbReference type="NCBI Taxonomy" id="335842"/>
    <lineage>
        <taxon>Eukaryota</taxon>
        <taxon>Fungi</taxon>
        <taxon>Dikarya</taxon>
        <taxon>Ascomycota</taxon>
        <taxon>Pezizomycotina</taxon>
        <taxon>Sordariomycetes</taxon>
        <taxon>Xylariomycetidae</taxon>
        <taxon>Amphisphaeriales</taxon>
        <taxon>Apiosporaceae</taxon>
        <taxon>Apiospora</taxon>
    </lineage>
</organism>
<sequence length="571" mass="64740">MATPSNVTTPVLVTNHTAVAAWAPPALELWQFDNCALYADYASMLIRNSIDAANLSYQSYDLCAIRDWNATAEYLASALPQDVDRPTQDIIVDWYEAHCITLNFEDNGANVENNLSKEIIGKMFTWTNPDNCTFSYQPTPLQCTKELRNRLNIEANSDIMGIGVLVSYFIEAGLASAFAAVMALERFHSSPHPSIPGSRMRYRSVQDSFAASLSVFFWASVLLCLGMQLASLMTIVEEYKEKDIAPRIKDWVRGETYYINTSYFATLASGFSLISVLLAGQLLLQGNRRRRRLVIAILVVVGILQTTMLVYYLVEDNKDFEMFLSFQNPIISQLFMHSTMGSIILTLFFFTYPSVVGLVTLVVAAIYRAKNNQREWKLPRRFKTSVKIVLQAILMFMMWALLSVMTSHRAEFEEINGKENPLNEWTFGQILALSTWVPVVVEFVYTFFCEPPFSHAGLPRDARMTLTQHEPRWTPGRTVREHAPKIRGCTHGPGRESATRGHRDEYPRTEFEQCRAGGDFDPLREHYTYRRDELIARISDENGEAGRGADETGERGVIESHPDVMKMEGNL</sequence>
<accession>A0ABR1UYW9</accession>
<keyword evidence="2" id="KW-0812">Transmembrane</keyword>
<proteinExistence type="predicted"/>
<keyword evidence="4" id="KW-1185">Reference proteome</keyword>
<feature type="compositionally biased region" description="Basic and acidic residues" evidence="1">
    <location>
        <begin position="547"/>
        <end position="571"/>
    </location>
</feature>
<evidence type="ECO:0000313" key="4">
    <source>
        <dbReference type="Proteomes" id="UP001446871"/>
    </source>
</evidence>
<reference evidence="3 4" key="1">
    <citation type="submission" date="2023-01" db="EMBL/GenBank/DDBJ databases">
        <title>Analysis of 21 Apiospora genomes using comparative genomics revels a genus with tremendous synthesis potential of carbohydrate active enzymes and secondary metabolites.</title>
        <authorList>
            <person name="Sorensen T."/>
        </authorList>
    </citation>
    <scope>NUCLEOTIDE SEQUENCE [LARGE SCALE GENOMIC DNA]</scope>
    <source>
        <strain evidence="3 4">CBS 83171</strain>
    </source>
</reference>
<evidence type="ECO:0000256" key="1">
    <source>
        <dbReference type="SAM" id="MobiDB-lite"/>
    </source>
</evidence>
<comment type="caution">
    <text evidence="3">The sequence shown here is derived from an EMBL/GenBank/DDBJ whole genome shotgun (WGS) entry which is preliminary data.</text>
</comment>
<dbReference type="EMBL" id="JAQQWM010000005">
    <property type="protein sequence ID" value="KAK8064134.1"/>
    <property type="molecule type" value="Genomic_DNA"/>
</dbReference>
<feature type="transmembrane region" description="Helical" evidence="2">
    <location>
        <begin position="334"/>
        <end position="367"/>
    </location>
</feature>
<feature type="transmembrane region" description="Helical" evidence="2">
    <location>
        <begin position="209"/>
        <end position="230"/>
    </location>
</feature>
<feature type="compositionally biased region" description="Basic and acidic residues" evidence="1">
    <location>
        <begin position="493"/>
        <end position="504"/>
    </location>
</feature>
<feature type="transmembrane region" description="Helical" evidence="2">
    <location>
        <begin position="293"/>
        <end position="314"/>
    </location>
</feature>
<feature type="transmembrane region" description="Helical" evidence="2">
    <location>
        <begin position="427"/>
        <end position="448"/>
    </location>
</feature>
<protein>
    <submittedName>
        <fullName evidence="3">Uncharacterized protein</fullName>
    </submittedName>
</protein>
<keyword evidence="2" id="KW-0472">Membrane</keyword>
<feature type="transmembrane region" description="Helical" evidence="2">
    <location>
        <begin position="388"/>
        <end position="407"/>
    </location>
</feature>
<dbReference type="Proteomes" id="UP001446871">
    <property type="component" value="Unassembled WGS sequence"/>
</dbReference>
<evidence type="ECO:0000313" key="3">
    <source>
        <dbReference type="EMBL" id="KAK8064134.1"/>
    </source>
</evidence>
<feature type="region of interest" description="Disordered" evidence="1">
    <location>
        <begin position="484"/>
        <end position="504"/>
    </location>
</feature>
<feature type="transmembrane region" description="Helical" evidence="2">
    <location>
        <begin position="263"/>
        <end position="284"/>
    </location>
</feature>
<name>A0ABR1UYW9_9PEZI</name>
<gene>
    <name evidence="3" type="ORF">PG996_008786</name>
</gene>
<keyword evidence="2" id="KW-1133">Transmembrane helix</keyword>
<evidence type="ECO:0000256" key="2">
    <source>
        <dbReference type="SAM" id="Phobius"/>
    </source>
</evidence>
<feature type="region of interest" description="Disordered" evidence="1">
    <location>
        <begin position="540"/>
        <end position="571"/>
    </location>
</feature>